<name>A0ABR2C955_9ROSI</name>
<dbReference type="Proteomes" id="UP001472677">
    <property type="component" value="Unassembled WGS sequence"/>
</dbReference>
<dbReference type="InterPro" id="IPR026960">
    <property type="entry name" value="RVT-Znf"/>
</dbReference>
<accession>A0ABR2C955</accession>
<evidence type="ECO:0000259" key="1">
    <source>
        <dbReference type="Pfam" id="PF13966"/>
    </source>
</evidence>
<gene>
    <name evidence="2" type="ORF">V6N12_066765</name>
</gene>
<protein>
    <recommendedName>
        <fullName evidence="1">Reverse transcriptase zinc-binding domain-containing protein</fullName>
    </recommendedName>
</protein>
<proteinExistence type="predicted"/>
<evidence type="ECO:0000313" key="3">
    <source>
        <dbReference type="Proteomes" id="UP001472677"/>
    </source>
</evidence>
<evidence type="ECO:0000313" key="2">
    <source>
        <dbReference type="EMBL" id="KAK8515925.1"/>
    </source>
</evidence>
<dbReference type="Pfam" id="PF13966">
    <property type="entry name" value="zf-RVT"/>
    <property type="match status" value="1"/>
</dbReference>
<organism evidence="2 3">
    <name type="scientific">Hibiscus sabdariffa</name>
    <name type="common">roselle</name>
    <dbReference type="NCBI Taxonomy" id="183260"/>
    <lineage>
        <taxon>Eukaryota</taxon>
        <taxon>Viridiplantae</taxon>
        <taxon>Streptophyta</taxon>
        <taxon>Embryophyta</taxon>
        <taxon>Tracheophyta</taxon>
        <taxon>Spermatophyta</taxon>
        <taxon>Magnoliopsida</taxon>
        <taxon>eudicotyledons</taxon>
        <taxon>Gunneridae</taxon>
        <taxon>Pentapetalae</taxon>
        <taxon>rosids</taxon>
        <taxon>malvids</taxon>
        <taxon>Malvales</taxon>
        <taxon>Malvaceae</taxon>
        <taxon>Malvoideae</taxon>
        <taxon>Hibiscus</taxon>
    </lineage>
</organism>
<feature type="domain" description="Reverse transcriptase zinc-binding" evidence="1">
    <location>
        <begin position="39"/>
        <end position="125"/>
    </location>
</feature>
<sequence>MLHQLLIPAAIPHFLNIHCPDDIMGADRLFWRHGKHGHFSIKSAYNKLCEPNWNPHNSKWLLIWRLPVLECVRHFLWLSVNDILLSNLGRYHRSFTADPSCSVYGASEESCLHILHDYLITRELWATLLQRQ</sequence>
<keyword evidence="3" id="KW-1185">Reference proteome</keyword>
<comment type="caution">
    <text evidence="2">The sequence shown here is derived from an EMBL/GenBank/DDBJ whole genome shotgun (WGS) entry which is preliminary data.</text>
</comment>
<reference evidence="2 3" key="1">
    <citation type="journal article" date="2024" name="G3 (Bethesda)">
        <title>Genome assembly of Hibiscus sabdariffa L. provides insights into metabolisms of medicinal natural products.</title>
        <authorList>
            <person name="Kim T."/>
        </authorList>
    </citation>
    <scope>NUCLEOTIDE SEQUENCE [LARGE SCALE GENOMIC DNA]</scope>
    <source>
        <strain evidence="2">TK-2024</strain>
        <tissue evidence="2">Old leaves</tissue>
    </source>
</reference>
<dbReference type="EMBL" id="JBBPBM010000061">
    <property type="protein sequence ID" value="KAK8515925.1"/>
    <property type="molecule type" value="Genomic_DNA"/>
</dbReference>